<dbReference type="Gene3D" id="3.40.50.720">
    <property type="entry name" value="NAD(P)-binding Rossmann-like Domain"/>
    <property type="match status" value="1"/>
</dbReference>
<dbReference type="GO" id="GO:0005737">
    <property type="term" value="C:cytoplasm"/>
    <property type="evidence" value="ECO:0007669"/>
    <property type="project" value="TreeGrafter"/>
</dbReference>
<dbReference type="PANTHER" id="PTHR48079">
    <property type="entry name" value="PROTEIN YEEZ"/>
    <property type="match status" value="1"/>
</dbReference>
<dbReference type="InterPro" id="IPR036291">
    <property type="entry name" value="NAD(P)-bd_dom_sf"/>
</dbReference>
<feature type="domain" description="6-phosphogluconate dehydrogenase NADP-binding" evidence="1">
    <location>
        <begin position="4"/>
        <end position="84"/>
    </location>
</feature>
<organism evidence="2 3">
    <name type="scientific">Muribacter muris</name>
    <dbReference type="NCBI Taxonomy" id="67855"/>
    <lineage>
        <taxon>Bacteria</taxon>
        <taxon>Pseudomonadati</taxon>
        <taxon>Pseudomonadota</taxon>
        <taxon>Gammaproteobacteria</taxon>
        <taxon>Pasteurellales</taxon>
        <taxon>Pasteurellaceae</taxon>
        <taxon>Muribacter</taxon>
    </lineage>
</organism>
<sequence length="264" mass="29416">MQSVTIIGLGWLGLPLAEFLAERGWQVSGSKRTADQQNTLAKRGISLYPFELGSRSIPNGLCNSRAMVIAVPPNRADLIGYQQGITRLVKQAMLQKVRHIIFISSTSVLPQRAGRFDENSKPEADNATSNTLIELEHWLGGLAIEADILRLAGLVGKQRHPVYALAGKSQLANANQPVNLVHLQDCIQAIYTLLCHPNGQRLYHLCAPHHPTRSDYYRRIARRLGLADLHFLADNAPLDRVILATKIERELGFRYQFPDPDSMI</sequence>
<protein>
    <submittedName>
        <fullName evidence="2">GDP-L-fucose synthase</fullName>
    </submittedName>
</protein>
<dbReference type="OrthoDB" id="751203at2"/>
<dbReference type="AlphaFoldDB" id="A0A4Y9K496"/>
<evidence type="ECO:0000313" key="2">
    <source>
        <dbReference type="EMBL" id="TFV12951.1"/>
    </source>
</evidence>
<dbReference type="GO" id="GO:0004029">
    <property type="term" value="F:aldehyde dehydrogenase (NAD+) activity"/>
    <property type="evidence" value="ECO:0007669"/>
    <property type="project" value="TreeGrafter"/>
</dbReference>
<dbReference type="InterPro" id="IPR051783">
    <property type="entry name" value="NAD(P)-dependent_oxidoreduct"/>
</dbReference>
<evidence type="ECO:0000313" key="3">
    <source>
        <dbReference type="Proteomes" id="UP000297396"/>
    </source>
</evidence>
<gene>
    <name evidence="2" type="ORF">E4T80_01780</name>
</gene>
<accession>A0A4Y9K496</accession>
<dbReference type="InterPro" id="IPR006115">
    <property type="entry name" value="6PGDH_NADP-bd"/>
</dbReference>
<dbReference type="Proteomes" id="UP000297396">
    <property type="component" value="Unassembled WGS sequence"/>
</dbReference>
<dbReference type="Pfam" id="PF03446">
    <property type="entry name" value="NAD_binding_2"/>
    <property type="match status" value="1"/>
</dbReference>
<name>A0A4Y9K496_9PAST</name>
<dbReference type="GO" id="GO:0050661">
    <property type="term" value="F:NADP binding"/>
    <property type="evidence" value="ECO:0007669"/>
    <property type="project" value="InterPro"/>
</dbReference>
<evidence type="ECO:0000259" key="1">
    <source>
        <dbReference type="Pfam" id="PF03446"/>
    </source>
</evidence>
<comment type="caution">
    <text evidence="2">The sequence shown here is derived from an EMBL/GenBank/DDBJ whole genome shotgun (WGS) entry which is preliminary data.</text>
</comment>
<dbReference type="PANTHER" id="PTHR48079:SF6">
    <property type="entry name" value="NAD(P)-BINDING DOMAIN-CONTAINING PROTEIN-RELATED"/>
    <property type="match status" value="1"/>
</dbReference>
<reference evidence="2 3" key="1">
    <citation type="submission" date="2019-03" db="EMBL/GenBank/DDBJ databases">
        <title>Diversity of the mouse oral microbiome.</title>
        <authorList>
            <person name="Joseph S."/>
            <person name="Aduse-Opoku J."/>
            <person name="Curtis M."/>
            <person name="Wade W."/>
            <person name="Hashim A."/>
        </authorList>
    </citation>
    <scope>NUCLEOTIDE SEQUENCE [LARGE SCALE GENOMIC DNA]</scope>
    <source>
        <strain evidence="2 3">WT12</strain>
    </source>
</reference>
<proteinExistence type="predicted"/>
<dbReference type="EMBL" id="SPPA01000003">
    <property type="protein sequence ID" value="TFV12951.1"/>
    <property type="molecule type" value="Genomic_DNA"/>
</dbReference>
<dbReference type="SUPFAM" id="SSF51735">
    <property type="entry name" value="NAD(P)-binding Rossmann-fold domains"/>
    <property type="match status" value="1"/>
</dbReference>
<dbReference type="RefSeq" id="WP_135054401.1">
    <property type="nucleotide sequence ID" value="NZ_JADGLC010000003.1"/>
</dbReference>